<dbReference type="EMBL" id="JABDTM020030172">
    <property type="protein sequence ID" value="KAH0807529.1"/>
    <property type="molecule type" value="Genomic_DNA"/>
</dbReference>
<organism evidence="1 3">
    <name type="scientific">Tenebrio molitor</name>
    <name type="common">Yellow mealworm beetle</name>
    <dbReference type="NCBI Taxonomy" id="7067"/>
    <lineage>
        <taxon>Eukaryota</taxon>
        <taxon>Metazoa</taxon>
        <taxon>Ecdysozoa</taxon>
        <taxon>Arthropoda</taxon>
        <taxon>Hexapoda</taxon>
        <taxon>Insecta</taxon>
        <taxon>Pterygota</taxon>
        <taxon>Neoptera</taxon>
        <taxon>Endopterygota</taxon>
        <taxon>Coleoptera</taxon>
        <taxon>Polyphaga</taxon>
        <taxon>Cucujiformia</taxon>
        <taxon>Tenebrionidae</taxon>
        <taxon>Tenebrio</taxon>
    </lineage>
</organism>
<evidence type="ECO:0000313" key="1">
    <source>
        <dbReference type="EMBL" id="KAH0807527.1"/>
    </source>
</evidence>
<name>A0A8J6H5B9_TENMO</name>
<dbReference type="EMBL" id="JABDTM020030175">
    <property type="protein sequence ID" value="KAH0807527.1"/>
    <property type="molecule type" value="Genomic_DNA"/>
</dbReference>
<proteinExistence type="predicted"/>
<dbReference type="AlphaFoldDB" id="A0A8J6H5B9"/>
<dbReference type="Proteomes" id="UP000719412">
    <property type="component" value="Unassembled WGS sequence"/>
</dbReference>
<keyword evidence="3" id="KW-1185">Reference proteome</keyword>
<evidence type="ECO:0000313" key="2">
    <source>
        <dbReference type="EMBL" id="KAH0807529.1"/>
    </source>
</evidence>
<evidence type="ECO:0000313" key="3">
    <source>
        <dbReference type="Proteomes" id="UP000719412"/>
    </source>
</evidence>
<protein>
    <submittedName>
        <fullName evidence="1">Uncharacterized protein</fullName>
    </submittedName>
</protein>
<gene>
    <name evidence="2" type="ORF">GEV33_015262</name>
    <name evidence="1" type="ORF">GEV33_015264</name>
</gene>
<reference evidence="1" key="1">
    <citation type="journal article" date="2020" name="J Insects Food Feed">
        <title>The yellow mealworm (Tenebrio molitor) genome: a resource for the emerging insects as food and feed industry.</title>
        <authorList>
            <person name="Eriksson T."/>
            <person name="Andere A."/>
            <person name="Kelstrup H."/>
            <person name="Emery V."/>
            <person name="Picard C."/>
        </authorList>
    </citation>
    <scope>NUCLEOTIDE SEQUENCE</scope>
    <source>
        <strain evidence="1">Stoneville</strain>
        <tissue evidence="1">Whole head</tissue>
    </source>
</reference>
<reference evidence="1" key="2">
    <citation type="submission" date="2021-08" db="EMBL/GenBank/DDBJ databases">
        <authorList>
            <person name="Eriksson T."/>
        </authorList>
    </citation>
    <scope>NUCLEOTIDE SEQUENCE</scope>
    <source>
        <strain evidence="1">Stoneville</strain>
        <tissue evidence="1">Whole head</tissue>
    </source>
</reference>
<comment type="caution">
    <text evidence="1">The sequence shown here is derived from an EMBL/GenBank/DDBJ whole genome shotgun (WGS) entry which is preliminary data.</text>
</comment>
<sequence length="104" mass="11579">MRRQAIIYWDTTIKLIAAYFQTRDLKGWKLEGGPSAAMLQHGGGNICASSDEHSCGGSDDITVIDIRRDVFLVVSFLACDTCTTEIAIRRDQSVKETRVHQTAF</sequence>
<accession>A0A8J6H5B9</accession>